<gene>
    <name evidence="1" type="ORF">OWV82_001809</name>
</gene>
<evidence type="ECO:0000313" key="2">
    <source>
        <dbReference type="Proteomes" id="UP001164539"/>
    </source>
</evidence>
<comment type="caution">
    <text evidence="1">The sequence shown here is derived from an EMBL/GenBank/DDBJ whole genome shotgun (WGS) entry which is preliminary data.</text>
</comment>
<protein>
    <submittedName>
        <fullName evidence="1">Polygalacturonase-inhibitor protein</fullName>
    </submittedName>
</protein>
<keyword evidence="2" id="KW-1185">Reference proteome</keyword>
<organism evidence="1 2">
    <name type="scientific">Melia azedarach</name>
    <name type="common">Chinaberry tree</name>
    <dbReference type="NCBI Taxonomy" id="155640"/>
    <lineage>
        <taxon>Eukaryota</taxon>
        <taxon>Viridiplantae</taxon>
        <taxon>Streptophyta</taxon>
        <taxon>Embryophyta</taxon>
        <taxon>Tracheophyta</taxon>
        <taxon>Spermatophyta</taxon>
        <taxon>Magnoliopsida</taxon>
        <taxon>eudicotyledons</taxon>
        <taxon>Gunneridae</taxon>
        <taxon>Pentapetalae</taxon>
        <taxon>rosids</taxon>
        <taxon>malvids</taxon>
        <taxon>Sapindales</taxon>
        <taxon>Meliaceae</taxon>
        <taxon>Melia</taxon>
    </lineage>
</organism>
<evidence type="ECO:0000313" key="1">
    <source>
        <dbReference type="EMBL" id="KAJ4728954.1"/>
    </source>
</evidence>
<proteinExistence type="predicted"/>
<name>A0ACC1Z103_MELAZ</name>
<accession>A0ACC1Z103</accession>
<dbReference type="Proteomes" id="UP001164539">
    <property type="component" value="Chromosome 1"/>
</dbReference>
<sequence>MSTISFRQSIHHSSSWKKLIIQSCQLPHTINNELISFDPNQEPASSSKIKMNTSLFSFFLLFLLFSPSLSDLCNPSDKKVLLKIKKAFNNPYILASWNPDTDCCDWYTVTCDLTTNRINSLTIFAGDLPGQIPPEVGDLPYLETLEFHKLTNLTGPIQPAIAKLKNLKFLRLSWTNLSGPVPDFLSQLNKLTFLDLSFNSLSGSIPSSLSKLQNLDALHLDRNKLTGPIPESFGKFNGKVPELYLSHNQLSGKIPASLGNMDFNVIDLSRNKLEGDASFLFGTKKTTQTIDVSRNMLEFDLSKVEFPESLISLDLNHNKIFGSIPAQITSLTNLQFLNVSYNRLCGQIPVGGKLQSFDYSTYFHNRCLCGAPLESCK</sequence>
<reference evidence="1 2" key="1">
    <citation type="journal article" date="2023" name="Science">
        <title>Complex scaffold remodeling in plant triterpene biosynthesis.</title>
        <authorList>
            <person name="De La Pena R."/>
            <person name="Hodgson H."/>
            <person name="Liu J.C."/>
            <person name="Stephenson M.J."/>
            <person name="Martin A.C."/>
            <person name="Owen C."/>
            <person name="Harkess A."/>
            <person name="Leebens-Mack J."/>
            <person name="Jimenez L.E."/>
            <person name="Osbourn A."/>
            <person name="Sattely E.S."/>
        </authorList>
    </citation>
    <scope>NUCLEOTIDE SEQUENCE [LARGE SCALE GENOMIC DNA]</scope>
    <source>
        <strain evidence="2">cv. JPN11</strain>
        <tissue evidence="1">Leaf</tissue>
    </source>
</reference>
<dbReference type="EMBL" id="CM051394">
    <property type="protein sequence ID" value="KAJ4728954.1"/>
    <property type="molecule type" value="Genomic_DNA"/>
</dbReference>